<reference evidence="3 4" key="1">
    <citation type="submission" date="2016-03" db="EMBL/GenBank/DDBJ databases">
        <title>Draft genome sequence of Flavobacterium fryxellicola DSM 16209.</title>
        <authorList>
            <person name="Shin S.-K."/>
            <person name="Yi H."/>
        </authorList>
    </citation>
    <scope>NUCLEOTIDE SEQUENCE [LARGE SCALE GENOMIC DNA]</scope>
    <source>
        <strain evidence="3 4">DSM 16209</strain>
    </source>
</reference>
<feature type="compositionally biased region" description="Gly residues" evidence="1">
    <location>
        <begin position="161"/>
        <end position="175"/>
    </location>
</feature>
<keyword evidence="2" id="KW-0732">Signal</keyword>
<feature type="chain" id="PRO_5007894726" description="DUF3300 domain-containing protein" evidence="2">
    <location>
        <begin position="22"/>
        <end position="175"/>
    </location>
</feature>
<evidence type="ECO:0000256" key="1">
    <source>
        <dbReference type="SAM" id="MobiDB-lite"/>
    </source>
</evidence>
<gene>
    <name evidence="3" type="ORF">FBFR_03785</name>
</gene>
<dbReference type="EMBL" id="LVJE01000008">
    <property type="protein sequence ID" value="OAB29408.1"/>
    <property type="molecule type" value="Genomic_DNA"/>
</dbReference>
<protein>
    <recommendedName>
        <fullName evidence="5">DUF3300 domain-containing protein</fullName>
    </recommendedName>
</protein>
<evidence type="ECO:0000313" key="4">
    <source>
        <dbReference type="Proteomes" id="UP000077164"/>
    </source>
</evidence>
<dbReference type="RefSeq" id="WP_066077308.1">
    <property type="nucleotide sequence ID" value="NZ_FRDK01000006.1"/>
</dbReference>
<accession>A0A167YH50</accession>
<feature type="compositionally biased region" description="Polar residues" evidence="1">
    <location>
        <begin position="124"/>
        <end position="136"/>
    </location>
</feature>
<comment type="caution">
    <text evidence="3">The sequence shown here is derived from an EMBL/GenBank/DDBJ whole genome shotgun (WGS) entry which is preliminary data.</text>
</comment>
<feature type="compositionally biased region" description="Low complexity" evidence="1">
    <location>
        <begin position="137"/>
        <end position="160"/>
    </location>
</feature>
<evidence type="ECO:0000313" key="3">
    <source>
        <dbReference type="EMBL" id="OAB29408.1"/>
    </source>
</evidence>
<dbReference type="Proteomes" id="UP000077164">
    <property type="component" value="Unassembled WGS sequence"/>
</dbReference>
<evidence type="ECO:0000256" key="2">
    <source>
        <dbReference type="SAM" id="SignalP"/>
    </source>
</evidence>
<feature type="signal peptide" evidence="2">
    <location>
        <begin position="1"/>
        <end position="21"/>
    </location>
</feature>
<proteinExistence type="predicted"/>
<evidence type="ECO:0008006" key="5">
    <source>
        <dbReference type="Google" id="ProtNLM"/>
    </source>
</evidence>
<sequence length="175" mass="19539">MKTLKLIAVAIVFLISANAIQAQVSVNVNIGSPPAWGPVGYSAVDYYYLPDVESYYDIRNTQFIYFGGGKWIRSRNLPTRYRNYNLYNGYKVVLNDYHGSRPYSNFKNHKVKYYKGYKGKPQKSIGSNRNHNSKAYKSNGNRSNGNKSNGNKSNGNKSNGNKGGKGNNGHGNGKH</sequence>
<dbReference type="STRING" id="249352.SAMN05444395_10617"/>
<organism evidence="3 4">
    <name type="scientific">Flavobacterium fryxellicola</name>
    <dbReference type="NCBI Taxonomy" id="249352"/>
    <lineage>
        <taxon>Bacteria</taxon>
        <taxon>Pseudomonadati</taxon>
        <taxon>Bacteroidota</taxon>
        <taxon>Flavobacteriia</taxon>
        <taxon>Flavobacteriales</taxon>
        <taxon>Flavobacteriaceae</taxon>
        <taxon>Flavobacterium</taxon>
    </lineage>
</organism>
<dbReference type="AlphaFoldDB" id="A0A167YH50"/>
<name>A0A167YH50_9FLAO</name>
<keyword evidence="4" id="KW-1185">Reference proteome</keyword>
<feature type="region of interest" description="Disordered" evidence="1">
    <location>
        <begin position="117"/>
        <end position="175"/>
    </location>
</feature>